<accession>A0A4Q1K0F9</accession>
<dbReference type="RefSeq" id="WP_129436425.1">
    <property type="nucleotide sequence ID" value="NZ_SBKO01000005.1"/>
</dbReference>
<dbReference type="OrthoDB" id="1372254at2"/>
<feature type="signal peptide" evidence="1">
    <location>
        <begin position="1"/>
        <end position="18"/>
    </location>
</feature>
<keyword evidence="3" id="KW-1185">Reference proteome</keyword>
<evidence type="ECO:0000313" key="2">
    <source>
        <dbReference type="EMBL" id="RXR17307.1"/>
    </source>
</evidence>
<name>A0A4Q1K0F9_9FLAO</name>
<comment type="caution">
    <text evidence="2">The sequence shown here is derived from an EMBL/GenBank/DDBJ whole genome shotgun (WGS) entry which is preliminary data.</text>
</comment>
<protein>
    <submittedName>
        <fullName evidence="2">Uncharacterized protein</fullName>
    </submittedName>
</protein>
<evidence type="ECO:0000256" key="1">
    <source>
        <dbReference type="SAM" id="SignalP"/>
    </source>
</evidence>
<keyword evidence="1" id="KW-0732">Signal</keyword>
<reference evidence="3" key="1">
    <citation type="submission" date="2019-01" db="EMBL/GenBank/DDBJ databases">
        <title>Cytophagaceae bacterium strain CAR-16.</title>
        <authorList>
            <person name="Chen W.-M."/>
        </authorList>
    </citation>
    <scope>NUCLEOTIDE SEQUENCE [LARGE SCALE GENOMIC DNA]</scope>
    <source>
        <strain evidence="3">LLJ-11</strain>
    </source>
</reference>
<dbReference type="Proteomes" id="UP000290283">
    <property type="component" value="Unassembled WGS sequence"/>
</dbReference>
<organism evidence="2 3">
    <name type="scientific">Flavobacterium amnicola</name>
    <dbReference type="NCBI Taxonomy" id="2506422"/>
    <lineage>
        <taxon>Bacteria</taxon>
        <taxon>Pseudomonadati</taxon>
        <taxon>Bacteroidota</taxon>
        <taxon>Flavobacteriia</taxon>
        <taxon>Flavobacteriales</taxon>
        <taxon>Flavobacteriaceae</taxon>
        <taxon>Flavobacterium</taxon>
    </lineage>
</organism>
<gene>
    <name evidence="2" type="ORF">EQG63_10985</name>
</gene>
<dbReference type="EMBL" id="SBKO01000005">
    <property type="protein sequence ID" value="RXR17307.1"/>
    <property type="molecule type" value="Genomic_DNA"/>
</dbReference>
<proteinExistence type="predicted"/>
<sequence length="190" mass="22086">MKIKILFFFLFIQTFIFAQKPCDYAVNVTDSIGTLKETKSCLVYEKVFGNKSTLIFMSLQSVNGVPVLKMEYIQKSNDFDAPKCLDKNSRIIFQLSNGKIYTLINGEEPKCDNLVYNEKEKTNNRFLEASFLFLKDDFEEITKHSISLMRIRFSGSSEDYVFHKELTSETLKETYKPDSFFIDNFNCIAN</sequence>
<dbReference type="AlphaFoldDB" id="A0A4Q1K0F9"/>
<feature type="chain" id="PRO_5020666841" evidence="1">
    <location>
        <begin position="19"/>
        <end position="190"/>
    </location>
</feature>
<evidence type="ECO:0000313" key="3">
    <source>
        <dbReference type="Proteomes" id="UP000290283"/>
    </source>
</evidence>